<keyword evidence="2" id="KW-0560">Oxidoreductase</keyword>
<protein>
    <submittedName>
        <fullName evidence="3">SDR family oxidoreductase</fullName>
    </submittedName>
</protein>
<dbReference type="Gene3D" id="3.40.50.720">
    <property type="entry name" value="NAD(P)-binding Rossmann-like Domain"/>
    <property type="match status" value="1"/>
</dbReference>
<dbReference type="Pfam" id="PF00106">
    <property type="entry name" value="adh_short"/>
    <property type="match status" value="1"/>
</dbReference>
<keyword evidence="4" id="KW-1185">Reference proteome</keyword>
<name>A0ABT0MMB5_9GAMM</name>
<dbReference type="SUPFAM" id="SSF51735">
    <property type="entry name" value="NAD(P)-binding Rossmann-fold domains"/>
    <property type="match status" value="1"/>
</dbReference>
<evidence type="ECO:0000313" key="4">
    <source>
        <dbReference type="Proteomes" id="UP001431217"/>
    </source>
</evidence>
<accession>A0ABT0MMB5</accession>
<proteinExistence type="inferred from homology"/>
<dbReference type="RefSeq" id="WP_249476058.1">
    <property type="nucleotide sequence ID" value="NZ_JAMBEP010000005.1"/>
</dbReference>
<sequence>MKAALIVLGATGAVGHGVVQAALDGGWPVIAIARDVAALNALRQRHAGADLVAISASVGSEADAARLGEELRALGRPLGGVVATVCGGGKRGRLLDQPADFLRRTLDEDLLPHLAAARHLLPLLAESDRGGAYVLIGGPGGEHPWAGYGHDSIAAAALRMLARVLHDEARAYPIRVQLLAVDSPLQTEANRKHACTQWPNALSVGRRALALIEHSAAVPAHAVVRYAAWPAAGSLANSPWSDDIDLPATAPTAEALPPDVENAVAQSTNTQGPDSDAELLPPRCLHDARTLLQTLASAKPRSHQT</sequence>
<evidence type="ECO:0000256" key="2">
    <source>
        <dbReference type="ARBA" id="ARBA00023002"/>
    </source>
</evidence>
<gene>
    <name evidence="3" type="ORF">M2650_15520</name>
</gene>
<reference evidence="3 4" key="1">
    <citation type="submission" date="2022-05" db="EMBL/GenBank/DDBJ databases">
        <title>Luteimonas sp. SX5, whole genome shotgun sequencing project.</title>
        <authorList>
            <person name="Zhao G."/>
            <person name="Shen L."/>
        </authorList>
    </citation>
    <scope>NUCLEOTIDE SEQUENCE [LARGE SCALE GENOMIC DNA]</scope>
    <source>
        <strain evidence="3 4">SX5</strain>
    </source>
</reference>
<dbReference type="EMBL" id="JAMBEP010000005">
    <property type="protein sequence ID" value="MCL1636033.1"/>
    <property type="molecule type" value="Genomic_DNA"/>
</dbReference>
<dbReference type="PANTHER" id="PTHR43669:SF12">
    <property type="entry name" value="BLR5618 PROTEIN"/>
    <property type="match status" value="1"/>
</dbReference>
<evidence type="ECO:0000256" key="1">
    <source>
        <dbReference type="ARBA" id="ARBA00006484"/>
    </source>
</evidence>
<dbReference type="InterPro" id="IPR036291">
    <property type="entry name" value="NAD(P)-bd_dom_sf"/>
</dbReference>
<comment type="similarity">
    <text evidence="1">Belongs to the short-chain dehydrogenases/reductases (SDR) family.</text>
</comment>
<organism evidence="3 4">
    <name type="scientific">Luteimonas galliterrae</name>
    <dbReference type="NCBI Taxonomy" id="2940486"/>
    <lineage>
        <taxon>Bacteria</taxon>
        <taxon>Pseudomonadati</taxon>
        <taxon>Pseudomonadota</taxon>
        <taxon>Gammaproteobacteria</taxon>
        <taxon>Lysobacterales</taxon>
        <taxon>Lysobacteraceae</taxon>
        <taxon>Luteimonas</taxon>
    </lineage>
</organism>
<dbReference type="CDD" id="cd05233">
    <property type="entry name" value="SDR_c"/>
    <property type="match status" value="1"/>
</dbReference>
<dbReference type="PANTHER" id="PTHR43669">
    <property type="entry name" value="5-KETO-D-GLUCONATE 5-REDUCTASE"/>
    <property type="match status" value="1"/>
</dbReference>
<evidence type="ECO:0000313" key="3">
    <source>
        <dbReference type="EMBL" id="MCL1636033.1"/>
    </source>
</evidence>
<dbReference type="InterPro" id="IPR002347">
    <property type="entry name" value="SDR_fam"/>
</dbReference>
<comment type="caution">
    <text evidence="3">The sequence shown here is derived from an EMBL/GenBank/DDBJ whole genome shotgun (WGS) entry which is preliminary data.</text>
</comment>
<dbReference type="Proteomes" id="UP001431217">
    <property type="component" value="Unassembled WGS sequence"/>
</dbReference>